<sequence length="121" mass="13831">MTVLRLTSVYKAYTAGIDAMEILGFVVEVRLPFAIPYTLHFCLWGCVKDFVCQEKWRTRNECYGALVLSNGDSLRKAILAVLKPDRLCMANAGRRFHQATEEHKLCHSACLNVIRKPRLCR</sequence>
<proteinExistence type="predicted"/>
<evidence type="ECO:0000313" key="2">
    <source>
        <dbReference type="Proteomes" id="UP000027135"/>
    </source>
</evidence>
<protein>
    <submittedName>
        <fullName evidence="1">Uncharacterized protein</fullName>
    </submittedName>
</protein>
<dbReference type="InParanoid" id="A0A067R2F5"/>
<dbReference type="Proteomes" id="UP000027135">
    <property type="component" value="Unassembled WGS sequence"/>
</dbReference>
<organism evidence="1 2">
    <name type="scientific">Zootermopsis nevadensis</name>
    <name type="common">Dampwood termite</name>
    <dbReference type="NCBI Taxonomy" id="136037"/>
    <lineage>
        <taxon>Eukaryota</taxon>
        <taxon>Metazoa</taxon>
        <taxon>Ecdysozoa</taxon>
        <taxon>Arthropoda</taxon>
        <taxon>Hexapoda</taxon>
        <taxon>Insecta</taxon>
        <taxon>Pterygota</taxon>
        <taxon>Neoptera</taxon>
        <taxon>Polyneoptera</taxon>
        <taxon>Dictyoptera</taxon>
        <taxon>Blattodea</taxon>
        <taxon>Blattoidea</taxon>
        <taxon>Termitoidae</taxon>
        <taxon>Termopsidae</taxon>
        <taxon>Zootermopsis</taxon>
    </lineage>
</organism>
<gene>
    <name evidence="1" type="ORF">L798_14055</name>
</gene>
<keyword evidence="2" id="KW-1185">Reference proteome</keyword>
<name>A0A067R2F5_ZOONE</name>
<evidence type="ECO:0000313" key="1">
    <source>
        <dbReference type="EMBL" id="KDR11892.1"/>
    </source>
</evidence>
<reference evidence="1 2" key="1">
    <citation type="journal article" date="2014" name="Nat. Commun.">
        <title>Molecular traces of alternative social organization in a termite genome.</title>
        <authorList>
            <person name="Terrapon N."/>
            <person name="Li C."/>
            <person name="Robertson H.M."/>
            <person name="Ji L."/>
            <person name="Meng X."/>
            <person name="Booth W."/>
            <person name="Chen Z."/>
            <person name="Childers C.P."/>
            <person name="Glastad K.M."/>
            <person name="Gokhale K."/>
            <person name="Gowin J."/>
            <person name="Gronenberg W."/>
            <person name="Hermansen R.A."/>
            <person name="Hu H."/>
            <person name="Hunt B.G."/>
            <person name="Huylmans A.K."/>
            <person name="Khalil S.M."/>
            <person name="Mitchell R.D."/>
            <person name="Munoz-Torres M.C."/>
            <person name="Mustard J.A."/>
            <person name="Pan H."/>
            <person name="Reese J.T."/>
            <person name="Scharf M.E."/>
            <person name="Sun F."/>
            <person name="Vogel H."/>
            <person name="Xiao J."/>
            <person name="Yang W."/>
            <person name="Yang Z."/>
            <person name="Yang Z."/>
            <person name="Zhou J."/>
            <person name="Zhu J."/>
            <person name="Brent C.S."/>
            <person name="Elsik C.G."/>
            <person name="Goodisman M.A."/>
            <person name="Liberles D.A."/>
            <person name="Roe R.M."/>
            <person name="Vargo E.L."/>
            <person name="Vilcinskas A."/>
            <person name="Wang J."/>
            <person name="Bornberg-Bauer E."/>
            <person name="Korb J."/>
            <person name="Zhang G."/>
            <person name="Liebig J."/>
        </authorList>
    </citation>
    <scope>NUCLEOTIDE SEQUENCE [LARGE SCALE GENOMIC DNA]</scope>
    <source>
        <tissue evidence="1">Whole organism</tissue>
    </source>
</reference>
<accession>A0A067R2F5</accession>
<dbReference type="AlphaFoldDB" id="A0A067R2F5"/>
<dbReference type="EMBL" id="KK853062">
    <property type="protein sequence ID" value="KDR11892.1"/>
    <property type="molecule type" value="Genomic_DNA"/>
</dbReference>